<dbReference type="InterPro" id="IPR009057">
    <property type="entry name" value="Homeodomain-like_sf"/>
</dbReference>
<dbReference type="Pfam" id="PF00440">
    <property type="entry name" value="TetR_N"/>
    <property type="match status" value="1"/>
</dbReference>
<evidence type="ECO:0000313" key="4">
    <source>
        <dbReference type="EMBL" id="QFI62653.1"/>
    </source>
</evidence>
<dbReference type="Proteomes" id="UP000325385">
    <property type="component" value="Chromosome"/>
</dbReference>
<keyword evidence="1 2" id="KW-0238">DNA-binding</keyword>
<evidence type="ECO:0000256" key="2">
    <source>
        <dbReference type="PROSITE-ProRule" id="PRU00335"/>
    </source>
</evidence>
<dbReference type="InterPro" id="IPR050109">
    <property type="entry name" value="HTH-type_TetR-like_transc_reg"/>
</dbReference>
<organism evidence="4 5">
    <name type="scientific">Qipengyuania flava</name>
    <dbReference type="NCBI Taxonomy" id="192812"/>
    <lineage>
        <taxon>Bacteria</taxon>
        <taxon>Pseudomonadati</taxon>
        <taxon>Pseudomonadota</taxon>
        <taxon>Alphaproteobacteria</taxon>
        <taxon>Sphingomonadales</taxon>
        <taxon>Erythrobacteraceae</taxon>
        <taxon>Qipengyuania</taxon>
    </lineage>
</organism>
<feature type="DNA-binding region" description="H-T-H motif" evidence="2">
    <location>
        <begin position="38"/>
        <end position="57"/>
    </location>
</feature>
<accession>A0A5P6NBU9</accession>
<evidence type="ECO:0000313" key="5">
    <source>
        <dbReference type="Proteomes" id="UP000325385"/>
    </source>
</evidence>
<feature type="domain" description="HTH tetR-type" evidence="3">
    <location>
        <begin position="15"/>
        <end position="75"/>
    </location>
</feature>
<dbReference type="InterPro" id="IPR001647">
    <property type="entry name" value="HTH_TetR"/>
</dbReference>
<evidence type="ECO:0000256" key="1">
    <source>
        <dbReference type="ARBA" id="ARBA00023125"/>
    </source>
</evidence>
<dbReference type="PROSITE" id="PS50977">
    <property type="entry name" value="HTH_TETR_2"/>
    <property type="match status" value="1"/>
</dbReference>
<protein>
    <submittedName>
        <fullName evidence="4">TetR/AcrR family transcriptional regulator</fullName>
    </submittedName>
</protein>
<dbReference type="AlphaFoldDB" id="A0A5P6NBU9"/>
<dbReference type="GeneID" id="69696590"/>
<dbReference type="SUPFAM" id="SSF46689">
    <property type="entry name" value="Homeodomain-like"/>
    <property type="match status" value="1"/>
</dbReference>
<dbReference type="RefSeq" id="WP_151885131.1">
    <property type="nucleotide sequence ID" value="NZ_CP032228.1"/>
</dbReference>
<gene>
    <name evidence="4" type="ORF">D0Y83_04720</name>
</gene>
<reference evidence="5" key="1">
    <citation type="submission" date="2018-09" db="EMBL/GenBank/DDBJ databases">
        <title>Nocardia yunnanensis sp. nov., an actinomycete isolated from a soil sample.</title>
        <authorList>
            <person name="Zhang J."/>
        </authorList>
    </citation>
    <scope>NUCLEOTIDE SEQUENCE [LARGE SCALE GENOMIC DNA]</scope>
    <source>
        <strain evidence="5">21-3</strain>
    </source>
</reference>
<dbReference type="GO" id="GO:0000976">
    <property type="term" value="F:transcription cis-regulatory region binding"/>
    <property type="evidence" value="ECO:0007669"/>
    <property type="project" value="TreeGrafter"/>
</dbReference>
<sequence length="209" mass="22723">MTERRGRGRPRETDTDTSAAIARVALRLFAAHGFEATSLREIANAAGVDVALISYRFGGKAGLWKSIVSQAGADLREALERALGDDCTASARQRFDMSARAFLAFLLDRPEMPRLLLRDITIDSERSQWLLENLSQPLHAHFFELAQAVADAQEGAPTHLQFRVANFVYSAASTVARRDRLAALVGGIAADSKFNAALEDVLVEGVLAP</sequence>
<proteinExistence type="predicted"/>
<dbReference type="PANTHER" id="PTHR30055:SF235">
    <property type="entry name" value="TRANSCRIPTIONAL REGULATORY PROTEIN"/>
    <property type="match status" value="1"/>
</dbReference>
<dbReference type="GO" id="GO:0003700">
    <property type="term" value="F:DNA-binding transcription factor activity"/>
    <property type="evidence" value="ECO:0007669"/>
    <property type="project" value="TreeGrafter"/>
</dbReference>
<evidence type="ECO:0000259" key="3">
    <source>
        <dbReference type="PROSITE" id="PS50977"/>
    </source>
</evidence>
<dbReference type="PANTHER" id="PTHR30055">
    <property type="entry name" value="HTH-TYPE TRANSCRIPTIONAL REGULATOR RUTR"/>
    <property type="match status" value="1"/>
</dbReference>
<dbReference type="EMBL" id="CP032228">
    <property type="protein sequence ID" value="QFI62653.1"/>
    <property type="molecule type" value="Genomic_DNA"/>
</dbReference>
<dbReference type="Gene3D" id="1.10.357.10">
    <property type="entry name" value="Tetracycline Repressor, domain 2"/>
    <property type="match status" value="1"/>
</dbReference>
<name>A0A5P6NBU9_9SPHN</name>